<proteinExistence type="inferred from homology"/>
<accession>A0A3B4EB12</accession>
<organism evidence="4 5">
    <name type="scientific">Pygocentrus nattereri</name>
    <name type="common">Red-bellied piranha</name>
    <dbReference type="NCBI Taxonomy" id="42514"/>
    <lineage>
        <taxon>Eukaryota</taxon>
        <taxon>Metazoa</taxon>
        <taxon>Chordata</taxon>
        <taxon>Craniata</taxon>
        <taxon>Vertebrata</taxon>
        <taxon>Euteleostomi</taxon>
        <taxon>Actinopterygii</taxon>
        <taxon>Neopterygii</taxon>
        <taxon>Teleostei</taxon>
        <taxon>Ostariophysi</taxon>
        <taxon>Characiformes</taxon>
        <taxon>Characoidei</taxon>
        <taxon>Pygocentrus</taxon>
    </lineage>
</organism>
<protein>
    <recommendedName>
        <fullName evidence="6">Fish-egg lectin</fullName>
    </recommendedName>
</protein>
<dbReference type="GO" id="GO:0030246">
    <property type="term" value="F:carbohydrate binding"/>
    <property type="evidence" value="ECO:0007669"/>
    <property type="project" value="UniProtKB-KW"/>
</dbReference>
<keyword evidence="3" id="KW-0732">Signal</keyword>
<dbReference type="InterPro" id="IPR006624">
    <property type="entry name" value="Beta-propeller_rpt_TECPR"/>
</dbReference>
<feature type="chain" id="PRO_5043736214" description="Fish-egg lectin" evidence="3">
    <location>
        <begin position="18"/>
        <end position="247"/>
    </location>
</feature>
<name>A0A3B4EB12_PYGNA</name>
<dbReference type="GeneTree" id="ENSGT00510000047886"/>
<reference evidence="4" key="2">
    <citation type="submission" date="2025-08" db="UniProtKB">
        <authorList>
            <consortium name="Ensembl"/>
        </authorList>
    </citation>
    <scope>IDENTIFICATION</scope>
</reference>
<dbReference type="SMART" id="SM00706">
    <property type="entry name" value="TECPR"/>
    <property type="match status" value="6"/>
</dbReference>
<evidence type="ECO:0000256" key="1">
    <source>
        <dbReference type="ARBA" id="ARBA00022734"/>
    </source>
</evidence>
<keyword evidence="5" id="KW-1185">Reference proteome</keyword>
<evidence type="ECO:0000256" key="2">
    <source>
        <dbReference type="ARBA" id="ARBA00038331"/>
    </source>
</evidence>
<dbReference type="Ensembl" id="ENSPNAT00000023501.2">
    <property type="protein sequence ID" value="ENSPNAP00000033020.2"/>
    <property type="gene ID" value="ENSPNAG00000021679.2"/>
</dbReference>
<dbReference type="InterPro" id="IPR051513">
    <property type="entry name" value="Tectonin_beta-prop"/>
</dbReference>
<dbReference type="AlphaFoldDB" id="A0A3B4EB12"/>
<sequence length="247" mass="26446">MSVSLSVCLSVLPALECRLVPGSLKQLDVGNGQVFGVNSNNQIYTLYSTGWIQVPGSLKHVSVGPAGVWGVDSNNYIYKLGGGDWVIVPGLLKQVDAGGMISPAGVNMYDDIYCLTGGQGSSWINIPGKLKYYSCGPYSCWGVNAVDNIYIMKSALFQGVTPTSCAGSLNWQQIPGALSMIEVSTDGKVIGVNSNGDIYQRDGVSPRNPAGTGWHQVPSPQKVKHVSYDLGHLWLIGRDDRIMDCTE</sequence>
<dbReference type="Pfam" id="PF19193">
    <property type="entry name" value="Tectonin"/>
    <property type="match status" value="1"/>
</dbReference>
<evidence type="ECO:0000313" key="4">
    <source>
        <dbReference type="Ensembl" id="ENSPNAP00000033020.2"/>
    </source>
</evidence>
<feature type="signal peptide" evidence="3">
    <location>
        <begin position="1"/>
        <end position="17"/>
    </location>
</feature>
<reference evidence="4" key="3">
    <citation type="submission" date="2025-09" db="UniProtKB">
        <authorList>
            <consortium name="Ensembl"/>
        </authorList>
    </citation>
    <scope>IDENTIFICATION</scope>
</reference>
<comment type="similarity">
    <text evidence="2">Belongs to the tectonin family.</text>
</comment>
<evidence type="ECO:0000256" key="3">
    <source>
        <dbReference type="SAM" id="SignalP"/>
    </source>
</evidence>
<keyword evidence="1" id="KW-0430">Lectin</keyword>
<reference evidence="4 5" key="1">
    <citation type="submission" date="2020-10" db="EMBL/GenBank/DDBJ databases">
        <title>Pygocentrus nattereri (red-bellied piranha) genome, fPygNat1, primary haplotype.</title>
        <authorList>
            <person name="Myers G."/>
            <person name="Meyer A."/>
            <person name="Karagic N."/>
            <person name="Pippel M."/>
            <person name="Winkler S."/>
            <person name="Tracey A."/>
            <person name="Wood J."/>
            <person name="Formenti G."/>
            <person name="Howe K."/>
            <person name="Fedrigo O."/>
            <person name="Jarvis E.D."/>
        </authorList>
    </citation>
    <scope>NUCLEOTIDE SEQUENCE [LARGE SCALE GENOMIC DNA]</scope>
</reference>
<dbReference type="PANTHER" id="PTHR23250:SF3">
    <property type="entry name" value="FISH-EGG LECTIN-LIKE ISOFORM X1-RELATED"/>
    <property type="match status" value="1"/>
</dbReference>
<dbReference type="PANTHER" id="PTHR23250">
    <property type="entry name" value="DYSFERLIN-RELATED"/>
    <property type="match status" value="1"/>
</dbReference>
<evidence type="ECO:0000313" key="5">
    <source>
        <dbReference type="Proteomes" id="UP001501920"/>
    </source>
</evidence>
<dbReference type="Proteomes" id="UP001501920">
    <property type="component" value="Chromosome 12"/>
</dbReference>
<evidence type="ECO:0008006" key="6">
    <source>
        <dbReference type="Google" id="ProtNLM"/>
    </source>
</evidence>
<dbReference type="OMA" id="CTEIPNP"/>